<name>X0U509_9ZZZZ</name>
<evidence type="ECO:0000313" key="1">
    <source>
        <dbReference type="EMBL" id="GAF94441.1"/>
    </source>
</evidence>
<protein>
    <recommendedName>
        <fullName evidence="2">SMP-30/Gluconolactonase/LRE-like region domain-containing protein</fullName>
    </recommendedName>
</protein>
<accession>X0U509</accession>
<feature type="non-terminal residue" evidence="1">
    <location>
        <position position="1"/>
    </location>
</feature>
<reference evidence="1" key="1">
    <citation type="journal article" date="2014" name="Front. Microbiol.">
        <title>High frequency of phylogenetically diverse reductive dehalogenase-homologous genes in deep subseafloor sedimentary metagenomes.</title>
        <authorList>
            <person name="Kawai M."/>
            <person name="Futagami T."/>
            <person name="Toyoda A."/>
            <person name="Takaki Y."/>
            <person name="Nishi S."/>
            <person name="Hori S."/>
            <person name="Arai W."/>
            <person name="Tsubouchi T."/>
            <person name="Morono Y."/>
            <person name="Uchiyama I."/>
            <person name="Ito T."/>
            <person name="Fujiyama A."/>
            <person name="Inagaki F."/>
            <person name="Takami H."/>
        </authorList>
    </citation>
    <scope>NUCLEOTIDE SEQUENCE</scope>
    <source>
        <strain evidence="1">Expedition CK06-06</strain>
    </source>
</reference>
<sequence length="276" mass="29730">GCNTLYQFAPDGTQKPFYVNGKRYSGNAFELDIQTPGGITFDDQGRLWIASYNSSIRYLEPPGAGRQSQGMSMTVIAPGFAPGFIAADLEVSRDGYVYVYNNNPTPGELWRVSPQGNIEVLLKIPDRGNGNIGMALDDQGKLYLGLPNGEIAWLDTDGKLRHYAWLDSWSMTFAVDGYLYAVVGGGGEPRSVVRIVGKDNYETLISQIDGKPLGGNTGYGPGCVHIDPAPGEGLYIYDESHKRVYYVDFDGQAKVVADVPGIGAPAAMAVSPEGNT</sequence>
<dbReference type="EMBL" id="BARS01018433">
    <property type="protein sequence ID" value="GAF94441.1"/>
    <property type="molecule type" value="Genomic_DNA"/>
</dbReference>
<gene>
    <name evidence="1" type="ORF">S01H1_29997</name>
</gene>
<comment type="caution">
    <text evidence="1">The sequence shown here is derived from an EMBL/GenBank/DDBJ whole genome shotgun (WGS) entry which is preliminary data.</text>
</comment>
<dbReference type="Gene3D" id="2.130.10.10">
    <property type="entry name" value="YVTN repeat-like/Quinoprotein amine dehydrogenase"/>
    <property type="match status" value="1"/>
</dbReference>
<dbReference type="InterPro" id="IPR015943">
    <property type="entry name" value="WD40/YVTN_repeat-like_dom_sf"/>
</dbReference>
<evidence type="ECO:0008006" key="2">
    <source>
        <dbReference type="Google" id="ProtNLM"/>
    </source>
</evidence>
<organism evidence="1">
    <name type="scientific">marine sediment metagenome</name>
    <dbReference type="NCBI Taxonomy" id="412755"/>
    <lineage>
        <taxon>unclassified sequences</taxon>
        <taxon>metagenomes</taxon>
        <taxon>ecological metagenomes</taxon>
    </lineage>
</organism>
<dbReference type="AlphaFoldDB" id="X0U509"/>
<feature type="non-terminal residue" evidence="1">
    <location>
        <position position="276"/>
    </location>
</feature>
<dbReference type="SUPFAM" id="SSF63829">
    <property type="entry name" value="Calcium-dependent phosphotriesterase"/>
    <property type="match status" value="2"/>
</dbReference>
<proteinExistence type="predicted"/>